<evidence type="ECO:0000313" key="2">
    <source>
        <dbReference type="EMBL" id="MBT0654190.1"/>
    </source>
</evidence>
<dbReference type="EMBL" id="JAHCVK010000008">
    <property type="protein sequence ID" value="MBT0654190.1"/>
    <property type="molecule type" value="Genomic_DNA"/>
</dbReference>
<reference evidence="2 3" key="1">
    <citation type="submission" date="2021-05" db="EMBL/GenBank/DDBJ databases">
        <title>The draft genome of Geobacter luticola JCM 17780.</title>
        <authorList>
            <person name="Xu Z."/>
            <person name="Masuda Y."/>
            <person name="Itoh H."/>
            <person name="Senoo K."/>
        </authorList>
    </citation>
    <scope>NUCLEOTIDE SEQUENCE [LARGE SCALE GENOMIC DNA]</scope>
    <source>
        <strain evidence="2 3">JCM 17780</strain>
    </source>
</reference>
<accession>A0ABS5SFP5</accession>
<protein>
    <recommendedName>
        <fullName evidence="4">Lipoprotein</fullName>
    </recommendedName>
</protein>
<organism evidence="2 3">
    <name type="scientific">Geomobilimonas luticola</name>
    <dbReference type="NCBI Taxonomy" id="1114878"/>
    <lineage>
        <taxon>Bacteria</taxon>
        <taxon>Pseudomonadati</taxon>
        <taxon>Thermodesulfobacteriota</taxon>
        <taxon>Desulfuromonadia</taxon>
        <taxon>Geobacterales</taxon>
        <taxon>Geobacteraceae</taxon>
        <taxon>Geomobilimonas</taxon>
    </lineage>
</organism>
<keyword evidence="1" id="KW-0732">Signal</keyword>
<feature type="chain" id="PRO_5046229215" description="Lipoprotein" evidence="1">
    <location>
        <begin position="22"/>
        <end position="206"/>
    </location>
</feature>
<dbReference type="Proteomes" id="UP000756860">
    <property type="component" value="Unassembled WGS sequence"/>
</dbReference>
<feature type="signal peptide" evidence="1">
    <location>
        <begin position="1"/>
        <end position="21"/>
    </location>
</feature>
<evidence type="ECO:0000256" key="1">
    <source>
        <dbReference type="SAM" id="SignalP"/>
    </source>
</evidence>
<dbReference type="RefSeq" id="WP_214176198.1">
    <property type="nucleotide sequence ID" value="NZ_JAHCVK010000008.1"/>
</dbReference>
<name>A0ABS5SFP5_9BACT</name>
<sequence>MGTNIIAGIRCTLILAGALLAGGCATLTVTPQQPVTSTMARQPVSLGIQVAGERLTHALTDPKESAATAATGTLFEKVVLLPKETRSKSSAEIQAAFGTDYILSGTIADVNVSGNLNPIWFASIPLLFFKPYAPIVTFEAIVTLESTLRDARSGVVLMQKETSSVVTDYFSPMDPQEKVRTLISRGINNAFVSILEESQQKIAAAK</sequence>
<proteinExistence type="predicted"/>
<evidence type="ECO:0008006" key="4">
    <source>
        <dbReference type="Google" id="ProtNLM"/>
    </source>
</evidence>
<gene>
    <name evidence="2" type="ORF">KI810_14090</name>
</gene>
<comment type="caution">
    <text evidence="2">The sequence shown here is derived from an EMBL/GenBank/DDBJ whole genome shotgun (WGS) entry which is preliminary data.</text>
</comment>
<evidence type="ECO:0000313" key="3">
    <source>
        <dbReference type="Proteomes" id="UP000756860"/>
    </source>
</evidence>
<keyword evidence="3" id="KW-1185">Reference proteome</keyword>